<dbReference type="EMBL" id="KI928115">
    <property type="protein sequence ID" value="ETW27070.1"/>
    <property type="molecule type" value="Genomic_DNA"/>
</dbReference>
<feature type="compositionally biased region" description="Basic and acidic residues" evidence="1">
    <location>
        <begin position="235"/>
        <end position="256"/>
    </location>
</feature>
<dbReference type="GO" id="GO:0046789">
    <property type="term" value="F:host cell surface receptor binding"/>
    <property type="evidence" value="ECO:0007669"/>
    <property type="project" value="InterPro"/>
</dbReference>
<dbReference type="Gene3D" id="1.20.1310.20">
    <property type="entry name" value="Duffy-antigen binding domain"/>
    <property type="match status" value="1"/>
</dbReference>
<feature type="compositionally biased region" description="Acidic residues" evidence="1">
    <location>
        <begin position="208"/>
        <end position="234"/>
    </location>
</feature>
<evidence type="ECO:0000256" key="1">
    <source>
        <dbReference type="SAM" id="MobiDB-lite"/>
    </source>
</evidence>
<evidence type="ECO:0000313" key="6">
    <source>
        <dbReference type="EMBL" id="ETW27070.1"/>
    </source>
</evidence>
<dbReference type="InterPro" id="IPR008602">
    <property type="entry name" value="Duffy-antigen-binding"/>
</dbReference>
<dbReference type="Pfam" id="PF03011">
    <property type="entry name" value="PFEMP"/>
    <property type="match status" value="1"/>
</dbReference>
<dbReference type="FunFam" id="1.20.58.830:FF:000004">
    <property type="entry name" value="Erythrocyte membrane protein 1, PfEMP1"/>
    <property type="match status" value="1"/>
</dbReference>
<dbReference type="Proteomes" id="UP000030656">
    <property type="component" value="Unassembled WGS sequence"/>
</dbReference>
<dbReference type="Gene3D" id="1.20.58.830">
    <property type="match status" value="2"/>
</dbReference>
<dbReference type="GO" id="GO:0016020">
    <property type="term" value="C:membrane"/>
    <property type="evidence" value="ECO:0007669"/>
    <property type="project" value="InterPro"/>
</dbReference>
<dbReference type="Pfam" id="PF18562">
    <property type="entry name" value="CIDR1_gamma"/>
    <property type="match status" value="1"/>
</dbReference>
<name>A0A024VFU7_PLAFA</name>
<feature type="region of interest" description="Disordered" evidence="1">
    <location>
        <begin position="464"/>
        <end position="497"/>
    </location>
</feature>
<feature type="compositionally biased region" description="Polar residues" evidence="1">
    <location>
        <begin position="326"/>
        <end position="344"/>
    </location>
</feature>
<dbReference type="InterPro" id="IPR041480">
    <property type="entry name" value="CIDR1_gamma"/>
</dbReference>
<feature type="compositionally biased region" description="Polar residues" evidence="1">
    <location>
        <begin position="292"/>
        <end position="308"/>
    </location>
</feature>
<proteinExistence type="predicted"/>
<dbReference type="InterPro" id="IPR042202">
    <property type="entry name" value="Duffy-ag-bd_sf"/>
</dbReference>
<evidence type="ECO:0008006" key="8">
    <source>
        <dbReference type="Google" id="ProtNLM"/>
    </source>
</evidence>
<dbReference type="InterPro" id="IPR004258">
    <property type="entry name" value="DBL"/>
</dbReference>
<dbReference type="AlphaFoldDB" id="A0A024VFU7"/>
<feature type="non-terminal residue" evidence="6">
    <location>
        <position position="918"/>
    </location>
</feature>
<gene>
    <name evidence="6" type="ORF">PFFCH_05507</name>
</gene>
<evidence type="ECO:0000259" key="3">
    <source>
        <dbReference type="Pfam" id="PF05424"/>
    </source>
</evidence>
<feature type="region of interest" description="Disordered" evidence="1">
    <location>
        <begin position="172"/>
        <end position="256"/>
    </location>
</feature>
<dbReference type="SUPFAM" id="SSF140924">
    <property type="entry name" value="Duffy binding domain-like"/>
    <property type="match status" value="3"/>
</dbReference>
<feature type="region of interest" description="Disordered" evidence="1">
    <location>
        <begin position="371"/>
        <end position="424"/>
    </location>
</feature>
<dbReference type="Pfam" id="PF05424">
    <property type="entry name" value="Duffy_binding"/>
    <property type="match status" value="1"/>
</dbReference>
<organism evidence="6 7">
    <name type="scientific">Plasmodium falciparum FCH/4</name>
    <dbReference type="NCBI Taxonomy" id="1036724"/>
    <lineage>
        <taxon>Eukaryota</taxon>
        <taxon>Sar</taxon>
        <taxon>Alveolata</taxon>
        <taxon>Apicomplexa</taxon>
        <taxon>Aconoidasida</taxon>
        <taxon>Haemosporida</taxon>
        <taxon>Plasmodiidae</taxon>
        <taxon>Plasmodium</taxon>
        <taxon>Plasmodium (Laverania)</taxon>
    </lineage>
</organism>
<dbReference type="Gene3D" id="1.20.58.1930">
    <property type="match status" value="1"/>
</dbReference>
<evidence type="ECO:0000259" key="4">
    <source>
        <dbReference type="Pfam" id="PF18562"/>
    </source>
</evidence>
<accession>A0A024VFU7</accession>
<feature type="region of interest" description="Disordered" evidence="1">
    <location>
        <begin position="286"/>
        <end position="348"/>
    </location>
</feature>
<evidence type="ECO:0000259" key="5">
    <source>
        <dbReference type="Pfam" id="PF22672"/>
    </source>
</evidence>
<dbReference type="InterPro" id="IPR054595">
    <property type="entry name" value="DBL_C"/>
</dbReference>
<evidence type="ECO:0000259" key="2">
    <source>
        <dbReference type="Pfam" id="PF03011"/>
    </source>
</evidence>
<feature type="domain" description="Cysteine-rich interdomain region 1 gamma" evidence="4">
    <location>
        <begin position="849"/>
        <end position="900"/>
    </location>
</feature>
<protein>
    <recommendedName>
        <fullName evidence="8">Duffy-binding-like domain-containing protein</fullName>
    </recommendedName>
</protein>
<reference evidence="6 7" key="2">
    <citation type="submission" date="2013-02" db="EMBL/GenBank/DDBJ databases">
        <title>The Genome Sequence of Plasmodium falciparum FCH/4.</title>
        <authorList>
            <consortium name="The Broad Institute Genome Sequencing Platform"/>
            <consortium name="The Broad Institute Genome Sequencing Center for Infectious Disease"/>
            <person name="Neafsey D."/>
            <person name="Cheeseman I."/>
            <person name="Volkman S."/>
            <person name="Adams J."/>
            <person name="Walker B."/>
            <person name="Young S.K."/>
            <person name="Zeng Q."/>
            <person name="Gargeya S."/>
            <person name="Fitzgerald M."/>
            <person name="Haas B."/>
            <person name="Abouelleil A."/>
            <person name="Alvarado L."/>
            <person name="Arachchi H.M."/>
            <person name="Berlin A.M."/>
            <person name="Chapman S.B."/>
            <person name="Dewar J."/>
            <person name="Goldberg J."/>
            <person name="Griggs A."/>
            <person name="Gujja S."/>
            <person name="Hansen M."/>
            <person name="Howarth C."/>
            <person name="Imamovic A."/>
            <person name="Larimer J."/>
            <person name="McCowan C."/>
            <person name="Murphy C."/>
            <person name="Neiman D."/>
            <person name="Pearson M."/>
            <person name="Priest M."/>
            <person name="Roberts A."/>
            <person name="Saif S."/>
            <person name="Shea T."/>
            <person name="Sisk P."/>
            <person name="Sykes S."/>
            <person name="Wortman J."/>
            <person name="Nusbaum C."/>
            <person name="Birren B."/>
        </authorList>
    </citation>
    <scope>NUCLEOTIDE SEQUENCE [LARGE SCALE GENOMIC DNA]</scope>
    <source>
        <strain evidence="6 7">FCH/4</strain>
    </source>
</reference>
<sequence>MNADEPAEIQKTYNDFFYYWVAHMLKDSIHWRTKKLEKCLKNGKTMKCKEWCNNDCECFKKWIGKKENEWKAIKDHFNTQEGFDSEGDKGIPVGGGFGFTHDVVLQENLKLQFLNEDSTQDTQNSLNAEELKHLKQLSEMLQNENAQQTAGATGKKTLMDKLIDYEKEEAKTCLDTHKSDPCPLPEEDKDIPPSADPSSPPAERIDTDADDTASDDEDEDEEEEEEEETEEEDNQKETETVEPAPKEPAVKKEEVKVCETVKSALTIDNLTKACQQKYEKGREKFPNWKCIPTNTNDVATMEGSSESGNRSKRHTDSTVTAPGKSGATTGVTTTRSSGESTSDKGSICVPPRRRRLYIQKLVEWAKNYNTETSQAEGSSEQSVQSTRNGGTEGASSGPSTSEGSAQTASQPNSRPTSATASSHAPNGDALLLTAFVESAAVETFFLWDRYKKEWESRHATPEVGAAGGLLPINGYNPYSGDSDEDQSPEKQLQQGTIPEEFKRQMFYTLADYKDILFSGSKDAKNGVNYIISGDKEMKAKEEKIKDAINNYFSNSGSTQTQPSDKLKSWWETNGEYIWNAMVCALTYKDSGDKGQTPIQDKQVESTLIKDGNPKDPKYQYQTAKLEDESGAMPTTQPPTLDSFIKRPPYFRYLEEWGQNFCKERKKRLEKIKDDCKVENGGGSSRRGKNIETPKCSCYGEDCKDNLPENPSTLSDLKCPGCGRECRKYKQWIKRKKIEFTQQSNAYSEQKTDAQKNNGDNGFRGTLNTCDTAGDFLKRLGPCSKTYNENGNGTIDFSNTDQTFGPAKNCKPCSEFRVTCNNVDCSKDKRSECTGNNKMHITAENIKNCTEDIGMLVSDDNTNGNKFDRLNECKGTGIFTGIRKEQWECGNFCGYVVCKRDKVEGRANGEKQIITIRGL</sequence>
<feature type="domain" description="Duffy-binding-like" evidence="2">
    <location>
        <begin position="16"/>
        <end position="180"/>
    </location>
</feature>
<feature type="domain" description="Duffy-antigen binding" evidence="3">
    <location>
        <begin position="347"/>
        <end position="599"/>
    </location>
</feature>
<evidence type="ECO:0000313" key="7">
    <source>
        <dbReference type="Proteomes" id="UP000030656"/>
    </source>
</evidence>
<dbReference type="Pfam" id="PF22672">
    <property type="entry name" value="DBL_C"/>
    <property type="match status" value="1"/>
</dbReference>
<reference evidence="6 7" key="1">
    <citation type="submission" date="2013-02" db="EMBL/GenBank/DDBJ databases">
        <title>The Genome Annotation of Plasmodium falciparum FCH/4.</title>
        <authorList>
            <consortium name="The Broad Institute Genome Sequencing Platform"/>
            <consortium name="The Broad Institute Genome Sequencing Center for Infectious Disease"/>
            <person name="Neafsey D."/>
            <person name="Hoffman S."/>
            <person name="Volkman S."/>
            <person name="Rosenthal P."/>
            <person name="Walker B."/>
            <person name="Young S.K."/>
            <person name="Zeng Q."/>
            <person name="Gargeya S."/>
            <person name="Fitzgerald M."/>
            <person name="Haas B."/>
            <person name="Abouelleil A."/>
            <person name="Allen A.W."/>
            <person name="Alvarado L."/>
            <person name="Arachchi H.M."/>
            <person name="Berlin A.M."/>
            <person name="Chapman S.B."/>
            <person name="Gainer-Dewar J."/>
            <person name="Goldberg J."/>
            <person name="Griggs A."/>
            <person name="Gujja S."/>
            <person name="Hansen M."/>
            <person name="Howarth C."/>
            <person name="Imamovic A."/>
            <person name="Ireland A."/>
            <person name="Larimer J."/>
            <person name="McCowan C."/>
            <person name="Murphy C."/>
            <person name="Pearson M."/>
            <person name="Poon T.W."/>
            <person name="Priest M."/>
            <person name="Roberts A."/>
            <person name="Saif S."/>
            <person name="Shea T."/>
            <person name="Sisk P."/>
            <person name="Sykes S."/>
            <person name="Wortman J."/>
            <person name="Nusbaum C."/>
            <person name="Birren B."/>
        </authorList>
    </citation>
    <scope>NUCLEOTIDE SEQUENCE [LARGE SCALE GENOMIC DNA]</scope>
    <source>
        <strain evidence="6 7">FCH/4</strain>
    </source>
</reference>
<dbReference type="FunFam" id="1.20.58.830:FF:000001">
    <property type="entry name" value="Erythrocyte membrane protein 1, PfEMP1"/>
    <property type="match status" value="1"/>
</dbReference>
<feature type="domain" description="Duffy-binding-like" evidence="5">
    <location>
        <begin position="655"/>
        <end position="806"/>
    </location>
</feature>